<reference evidence="1" key="2">
    <citation type="submission" date="2020-09" db="EMBL/GenBank/DDBJ databases">
        <authorList>
            <person name="Sun Q."/>
            <person name="Kim S."/>
        </authorList>
    </citation>
    <scope>NUCLEOTIDE SEQUENCE</scope>
    <source>
        <strain evidence="1">KCTC 12710</strain>
    </source>
</reference>
<gene>
    <name evidence="1" type="ORF">GCM10007028_05620</name>
</gene>
<keyword evidence="2" id="KW-1185">Reference proteome</keyword>
<protein>
    <submittedName>
        <fullName evidence="1">Uncharacterized protein</fullName>
    </submittedName>
</protein>
<name>A0A918V6Z8_9FLAO</name>
<comment type="caution">
    <text evidence="1">The sequence shown here is derived from an EMBL/GenBank/DDBJ whole genome shotgun (WGS) entry which is preliminary data.</text>
</comment>
<evidence type="ECO:0000313" key="2">
    <source>
        <dbReference type="Proteomes" id="UP000636004"/>
    </source>
</evidence>
<dbReference type="SUPFAM" id="SSF56935">
    <property type="entry name" value="Porins"/>
    <property type="match status" value="1"/>
</dbReference>
<organism evidence="1 2">
    <name type="scientific">Algibacter mikhailovii</name>
    <dbReference type="NCBI Taxonomy" id="425498"/>
    <lineage>
        <taxon>Bacteria</taxon>
        <taxon>Pseudomonadati</taxon>
        <taxon>Bacteroidota</taxon>
        <taxon>Flavobacteriia</taxon>
        <taxon>Flavobacteriales</taxon>
        <taxon>Flavobacteriaceae</taxon>
        <taxon>Algibacter</taxon>
    </lineage>
</organism>
<reference evidence="1" key="1">
    <citation type="journal article" date="2014" name="Int. J. Syst. Evol. Microbiol.">
        <title>Complete genome sequence of Corynebacterium casei LMG S-19264T (=DSM 44701T), isolated from a smear-ripened cheese.</title>
        <authorList>
            <consortium name="US DOE Joint Genome Institute (JGI-PGF)"/>
            <person name="Walter F."/>
            <person name="Albersmeier A."/>
            <person name="Kalinowski J."/>
            <person name="Ruckert C."/>
        </authorList>
    </citation>
    <scope>NUCLEOTIDE SEQUENCE</scope>
    <source>
        <strain evidence="1">KCTC 12710</strain>
    </source>
</reference>
<dbReference type="AlphaFoldDB" id="A0A918V6Z8"/>
<proteinExistence type="predicted"/>
<dbReference type="Proteomes" id="UP000636004">
    <property type="component" value="Unassembled WGS sequence"/>
</dbReference>
<sequence length="471" mass="52133">MKLRLTFIFIITGILLQAQENNYWNFHQGTIASLTGGAAVANAKNQAAAYYNPGLLPFVKNSSASLNMQSFFFNSLLIENGAGDNIDLEQAVVSIVPTSTYGVIKNNEESKWTLSFGIITQAYSDFGLGAYNETQLDVVSGNPGAETYVANYNYNNKLKENWLGLATGYQVNDNFGVGLSTFVVAKSMDYIQSTNASAIVVEEENEFVRTIANTSLNENFAYRSVGLLFKLGLAYKIEKLSLGLTLSSPLINVDFVGKGAINRELFITSDNISESNIRQIAFQEKINTVNKLPFAIDLGATYRFDKTEVSARVAHYAGAGKYEMLRKEEFDNSSILNQFSDFGVPQTATKAVTNFGIGLARDLSLKTIVYCGFNTDKSSFDNTELNRATDFVPFISQWDLINFSAGFSHYLKHFQIIYGLSYVSGRSEGDSQIINISDPLEENFLLGDLTNNTKTTLNQLNLNVGFVYYLR</sequence>
<dbReference type="RefSeq" id="WP_189359239.1">
    <property type="nucleotide sequence ID" value="NZ_BMWZ01000001.1"/>
</dbReference>
<accession>A0A918V6Z8</accession>
<evidence type="ECO:0000313" key="1">
    <source>
        <dbReference type="EMBL" id="GGZ71275.1"/>
    </source>
</evidence>
<dbReference type="Gene3D" id="2.40.160.60">
    <property type="entry name" value="Outer membrane protein transport protein (OMPP1/FadL/TodX)"/>
    <property type="match status" value="1"/>
</dbReference>
<dbReference type="EMBL" id="BMWZ01000001">
    <property type="protein sequence ID" value="GGZ71275.1"/>
    <property type="molecule type" value="Genomic_DNA"/>
</dbReference>